<dbReference type="PROSITE" id="PS50168">
    <property type="entry name" value="DED"/>
    <property type="match status" value="2"/>
</dbReference>
<dbReference type="Gene3D" id="1.10.533.10">
    <property type="entry name" value="Death Domain, Fas"/>
    <property type="match status" value="2"/>
</dbReference>
<evidence type="ECO:0000256" key="8">
    <source>
        <dbReference type="ARBA" id="ARBA00022737"/>
    </source>
</evidence>
<dbReference type="KEGG" id="pki:111859672"/>
<dbReference type="Gene3D" id="3.40.50.1460">
    <property type="match status" value="1"/>
</dbReference>
<dbReference type="AlphaFoldDB" id="A0A3B3SDH9"/>
<evidence type="ECO:0000256" key="9">
    <source>
        <dbReference type="ARBA" id="ARBA00022801"/>
    </source>
</evidence>
<keyword evidence="4" id="KW-0963">Cytoplasm</keyword>
<dbReference type="GO" id="GO:0006508">
    <property type="term" value="P:proteolysis"/>
    <property type="evidence" value="ECO:0007669"/>
    <property type="project" value="UniProtKB-KW"/>
</dbReference>
<protein>
    <recommendedName>
        <fullName evidence="15">Caspase-8</fullName>
        <ecNumber evidence="14">3.4.22.61</ecNumber>
    </recommendedName>
</protein>
<keyword evidence="10" id="KW-0788">Thiol protease</keyword>
<evidence type="ECO:0000313" key="20">
    <source>
        <dbReference type="Ensembl" id="ENSPKIP00000028493.1"/>
    </source>
</evidence>
<dbReference type="CDD" id="cd08792">
    <property type="entry name" value="DED_Caspase_8_10_r1"/>
    <property type="match status" value="1"/>
</dbReference>
<dbReference type="OrthoDB" id="6114029at2759"/>
<evidence type="ECO:0000256" key="14">
    <source>
        <dbReference type="ARBA" id="ARBA00066479"/>
    </source>
</evidence>
<organism evidence="20 21">
    <name type="scientific">Paramormyrops kingsleyae</name>
    <dbReference type="NCBI Taxonomy" id="1676925"/>
    <lineage>
        <taxon>Eukaryota</taxon>
        <taxon>Metazoa</taxon>
        <taxon>Chordata</taxon>
        <taxon>Craniata</taxon>
        <taxon>Vertebrata</taxon>
        <taxon>Euteleostomi</taxon>
        <taxon>Actinopterygii</taxon>
        <taxon>Neopterygii</taxon>
        <taxon>Teleostei</taxon>
        <taxon>Osteoglossocephala</taxon>
        <taxon>Osteoglossomorpha</taxon>
        <taxon>Osteoglossiformes</taxon>
        <taxon>Mormyridae</taxon>
        <taxon>Paramormyrops</taxon>
    </lineage>
</organism>
<evidence type="ECO:0000259" key="19">
    <source>
        <dbReference type="PROSITE" id="PS50208"/>
    </source>
</evidence>
<dbReference type="Ensembl" id="ENSPKIT00000009298.1">
    <property type="protein sequence ID" value="ENSPKIP00000028518.1"/>
    <property type="gene ID" value="ENSPKIG00000010125.1"/>
</dbReference>
<keyword evidence="12" id="KW-0539">Nucleus</keyword>
<dbReference type="FunFam" id="3.40.50.1460:FF:000008">
    <property type="entry name" value="caspase-8 isoform X1"/>
    <property type="match status" value="1"/>
</dbReference>
<keyword evidence="7" id="KW-0053">Apoptosis</keyword>
<evidence type="ECO:0000256" key="15">
    <source>
        <dbReference type="ARBA" id="ARBA00068172"/>
    </source>
</evidence>
<dbReference type="GO" id="GO:0005737">
    <property type="term" value="C:cytoplasm"/>
    <property type="evidence" value="ECO:0007669"/>
    <property type="project" value="UniProtKB-SubCell"/>
</dbReference>
<evidence type="ECO:0000256" key="3">
    <source>
        <dbReference type="ARBA" id="ARBA00010134"/>
    </source>
</evidence>
<evidence type="ECO:0000256" key="4">
    <source>
        <dbReference type="ARBA" id="ARBA00022490"/>
    </source>
</evidence>
<name>A0A3B3SDH9_9TELE</name>
<comment type="similarity">
    <text evidence="3 16">Belongs to the peptidase C14A family.</text>
</comment>
<dbReference type="InterPro" id="IPR002138">
    <property type="entry name" value="Pept_C14_p10"/>
</dbReference>
<keyword evidence="11" id="KW-0865">Zymogen</keyword>
<dbReference type="InterPro" id="IPR029030">
    <property type="entry name" value="Caspase-like_dom_sf"/>
</dbReference>
<keyword evidence="9" id="KW-0378">Hydrolase</keyword>
<dbReference type="STRING" id="1676925.ENSPKIP00000028518"/>
<dbReference type="EC" id="3.4.22.61" evidence="14"/>
<evidence type="ECO:0000256" key="12">
    <source>
        <dbReference type="ARBA" id="ARBA00023242"/>
    </source>
</evidence>
<dbReference type="PANTHER" id="PTHR48169">
    <property type="entry name" value="DED DOMAIN-CONTAINING PROTEIN"/>
    <property type="match status" value="1"/>
</dbReference>
<dbReference type="SUPFAM" id="SSF47986">
    <property type="entry name" value="DEATH domain"/>
    <property type="match status" value="2"/>
</dbReference>
<dbReference type="PROSITE" id="PS50207">
    <property type="entry name" value="CASPASE_P10"/>
    <property type="match status" value="1"/>
</dbReference>
<dbReference type="Ensembl" id="ENSPKIT00000009324.1">
    <property type="protein sequence ID" value="ENSPKIP00000028544.1"/>
    <property type="gene ID" value="ENSPKIG00000010125.1"/>
</dbReference>
<dbReference type="GO" id="GO:0004197">
    <property type="term" value="F:cysteine-type endopeptidase activity"/>
    <property type="evidence" value="ECO:0007669"/>
    <property type="project" value="InterPro"/>
</dbReference>
<dbReference type="SMART" id="SM00031">
    <property type="entry name" value="DED"/>
    <property type="match status" value="2"/>
</dbReference>
<dbReference type="PRINTS" id="PR00376">
    <property type="entry name" value="IL1BCENZYME"/>
</dbReference>
<dbReference type="GO" id="GO:0043065">
    <property type="term" value="P:positive regulation of apoptotic process"/>
    <property type="evidence" value="ECO:0007669"/>
    <property type="project" value="UniProtKB-ARBA"/>
</dbReference>
<dbReference type="InterPro" id="IPR001875">
    <property type="entry name" value="DED_dom"/>
</dbReference>
<evidence type="ECO:0000256" key="2">
    <source>
        <dbReference type="ARBA" id="ARBA00004496"/>
    </source>
</evidence>
<feature type="domain" description="Caspase family p20" evidence="19">
    <location>
        <begin position="237"/>
        <end position="362"/>
    </location>
</feature>
<dbReference type="Pfam" id="PF00656">
    <property type="entry name" value="Peptidase_C14"/>
    <property type="match status" value="1"/>
</dbReference>
<keyword evidence="21" id="KW-1185">Reference proteome</keyword>
<evidence type="ECO:0000256" key="7">
    <source>
        <dbReference type="ARBA" id="ARBA00022703"/>
    </source>
</evidence>
<comment type="subcellular location">
    <subcellularLocation>
        <location evidence="2">Cytoplasm</location>
    </subcellularLocation>
    <subcellularLocation>
        <location evidence="1">Nucleus</location>
    </subcellularLocation>
</comment>
<feature type="domain" description="DED" evidence="17">
    <location>
        <begin position="2"/>
        <end position="78"/>
    </location>
</feature>
<dbReference type="PROSITE" id="PS01122">
    <property type="entry name" value="CASPASE_CYS"/>
    <property type="match status" value="1"/>
</dbReference>
<keyword evidence="6" id="KW-0645">Protease</keyword>
<proteinExistence type="inferred from homology"/>
<dbReference type="InterPro" id="IPR015917">
    <property type="entry name" value="Pept_C14A"/>
</dbReference>
<evidence type="ECO:0000256" key="13">
    <source>
        <dbReference type="ARBA" id="ARBA00051626"/>
    </source>
</evidence>
<dbReference type="InterPro" id="IPR011600">
    <property type="entry name" value="Pept_C14_caspase"/>
</dbReference>
<dbReference type="GeneTree" id="ENSGT00940000166591"/>
<dbReference type="GO" id="GO:0032991">
    <property type="term" value="C:protein-containing complex"/>
    <property type="evidence" value="ECO:0007669"/>
    <property type="project" value="UniProtKB-ARBA"/>
</dbReference>
<evidence type="ECO:0000256" key="11">
    <source>
        <dbReference type="ARBA" id="ARBA00023145"/>
    </source>
</evidence>
<dbReference type="Proteomes" id="UP000261540">
    <property type="component" value="Unplaced"/>
</dbReference>
<dbReference type="CDD" id="cd00032">
    <property type="entry name" value="CASc"/>
    <property type="match status" value="1"/>
</dbReference>
<dbReference type="Pfam" id="PF01335">
    <property type="entry name" value="DED"/>
    <property type="match status" value="2"/>
</dbReference>
<reference evidence="20" key="1">
    <citation type="submission" date="2025-05" db="UniProtKB">
        <authorList>
            <consortium name="Ensembl"/>
        </authorList>
    </citation>
    <scope>IDENTIFICATION</scope>
</reference>
<evidence type="ECO:0000259" key="17">
    <source>
        <dbReference type="PROSITE" id="PS50168"/>
    </source>
</evidence>
<evidence type="ECO:0000313" key="21">
    <source>
        <dbReference type="Proteomes" id="UP000261540"/>
    </source>
</evidence>
<dbReference type="PROSITE" id="PS50208">
    <property type="entry name" value="CASPASE_P20"/>
    <property type="match status" value="1"/>
</dbReference>
<dbReference type="GO" id="GO:0005634">
    <property type="term" value="C:nucleus"/>
    <property type="evidence" value="ECO:0007669"/>
    <property type="project" value="UniProtKB-SubCell"/>
</dbReference>
<sequence>MDINILLHNISEELDSNEIDALKFLCKDHIQRKKMEGVHDGRDLFLRLEEQGLLEDVSIVGELLYTIKRYDLLKVLGTSQKITQDTLRMQGDSGCLISSYRKLLYEVSEDVSEDNLEAIKFLLKIPQVKSCKSFLDVLIEMEKQELLGDNNFKDLESLLENCQPELCFRVKEYVAGRDVGNTSMTSVPETMIVPSVQESPSSTMSPVSSEGGMSLFADTGPGRTDLEKDCYNMTHRPRGYCLIINNYKFAKASQLGNRNGTDKDADNLSSVFSWLHFEVQKYQDLTATEILNTVNRFGTSDHSSKDAFVCCILSHGEKGSVFGTDGQPILIQKITQPFKGSNCPSLAGKPKMFFIQACQGKSKQMGTYIQADGDGGDDGICSRDTLQIPDDSDFLLGMATVADFQSFRHVRFGSIYIQELCKQLKEGCRREKTILEILTIVNREVGLRSYPDFKQMPEPRYTLTKTLVLPVD</sequence>
<evidence type="ECO:0000256" key="1">
    <source>
        <dbReference type="ARBA" id="ARBA00004123"/>
    </source>
</evidence>
<dbReference type="GO" id="GO:0051604">
    <property type="term" value="P:protein maturation"/>
    <property type="evidence" value="ECO:0007669"/>
    <property type="project" value="UniProtKB-ARBA"/>
</dbReference>
<feature type="domain" description="DED" evidence="17">
    <location>
        <begin position="99"/>
        <end position="172"/>
    </location>
</feature>
<dbReference type="FunFam" id="1.10.533.10:FF:000016">
    <property type="entry name" value="CASP8 and FADD-like apoptosis regulator"/>
    <property type="match status" value="1"/>
</dbReference>
<dbReference type="InterPro" id="IPR001309">
    <property type="entry name" value="Pept_C14_p20"/>
</dbReference>
<dbReference type="GO" id="GO:0006915">
    <property type="term" value="P:apoptotic process"/>
    <property type="evidence" value="ECO:0007669"/>
    <property type="project" value="UniProtKB-KW"/>
</dbReference>
<evidence type="ECO:0000259" key="18">
    <source>
        <dbReference type="PROSITE" id="PS50207"/>
    </source>
</evidence>
<evidence type="ECO:0000256" key="10">
    <source>
        <dbReference type="ARBA" id="ARBA00022807"/>
    </source>
</evidence>
<dbReference type="Ensembl" id="ENSPKIT00000009273.1">
    <property type="protein sequence ID" value="ENSPKIP00000028493.1"/>
    <property type="gene ID" value="ENSPKIG00000010125.1"/>
</dbReference>
<accession>A0A3B3SDH9</accession>
<comment type="catalytic activity">
    <reaction evidence="13">
        <text>Strict requirement for Asp at position P1 and has a preferred cleavage sequence of (Leu/Asp/Val)-Glu-Thr-Asp-|-(Gly/Ser/Ala).</text>
        <dbReference type="EC" id="3.4.22.61"/>
    </reaction>
</comment>
<feature type="domain" description="Caspase family p10" evidence="18">
    <location>
        <begin position="384"/>
        <end position="469"/>
    </location>
</feature>
<evidence type="ECO:0000256" key="6">
    <source>
        <dbReference type="ARBA" id="ARBA00022670"/>
    </source>
</evidence>
<dbReference type="PANTHER" id="PTHR48169:SF7">
    <property type="entry name" value="CASPASE 10"/>
    <property type="match status" value="1"/>
</dbReference>
<dbReference type="SMART" id="SM00115">
    <property type="entry name" value="CASc"/>
    <property type="match status" value="1"/>
</dbReference>
<evidence type="ECO:0000256" key="5">
    <source>
        <dbReference type="ARBA" id="ARBA00022553"/>
    </source>
</evidence>
<dbReference type="InterPro" id="IPR033139">
    <property type="entry name" value="Caspase_cys_AS"/>
</dbReference>
<dbReference type="InterPro" id="IPR011029">
    <property type="entry name" value="DEATH-like_dom_sf"/>
</dbReference>
<dbReference type="SUPFAM" id="SSF52129">
    <property type="entry name" value="Caspase-like"/>
    <property type="match status" value="1"/>
</dbReference>
<evidence type="ECO:0000256" key="16">
    <source>
        <dbReference type="RuleBase" id="RU003971"/>
    </source>
</evidence>
<keyword evidence="5" id="KW-0597">Phosphoprotein</keyword>
<dbReference type="GO" id="GO:0005886">
    <property type="term" value="C:plasma membrane"/>
    <property type="evidence" value="ECO:0007669"/>
    <property type="project" value="UniProtKB-ARBA"/>
</dbReference>
<keyword evidence="8" id="KW-0677">Repeat</keyword>